<keyword evidence="4 5" id="KW-0464">Manganese</keyword>
<feature type="binding site" evidence="5">
    <location>
        <position position="243"/>
    </location>
    <ligand>
        <name>Mn(2+)</name>
        <dbReference type="ChEBI" id="CHEBI:29035"/>
        <label>1</label>
    </ligand>
</feature>
<sequence>MASYEKTSYDIWKGRTSDKKLYLHEKVRCIDLKKEELTRNQNIGFSILGYACEEGVKRNQGRIGTATAPDIIRKMMGSLSNHFKNDVDIIDIGNINCVDGDLEKTQSFTSDKIYQILEKEYFNIVLGGGHDLGYAHYNGIKKHLPTATIGIINLDAHFDLRVPNGKGNSGTPFYQIAKENDHFKYLCLGIQEEANNRILFETARELDVNFIKNTEFTMKHTDHIDKTLINFINTVDYVYLSIDLDGFSSAYAPGVSAPSPFGFSPSIALHTIEKICNSNKLISADIVELNPAYDVDNCTARLAARLIYYIMKYISTL</sequence>
<accession>A0ABN1IX04</accession>
<dbReference type="HAMAP" id="MF_00737">
    <property type="entry name" value="Formimidoylglutam"/>
    <property type="match status" value="1"/>
</dbReference>
<gene>
    <name evidence="5 8" type="primary">hutG</name>
    <name evidence="8" type="ORF">GCM10009430_25630</name>
</gene>
<comment type="catalytic activity">
    <reaction evidence="5">
        <text>N-formimidoyl-L-glutamate + H2O = formamide + L-glutamate</text>
        <dbReference type="Rhea" id="RHEA:22492"/>
        <dbReference type="ChEBI" id="CHEBI:15377"/>
        <dbReference type="ChEBI" id="CHEBI:16397"/>
        <dbReference type="ChEBI" id="CHEBI:29985"/>
        <dbReference type="ChEBI" id="CHEBI:58928"/>
        <dbReference type="EC" id="3.5.3.8"/>
    </reaction>
</comment>
<name>A0ABN1IX04_9FLAO</name>
<evidence type="ECO:0000256" key="4">
    <source>
        <dbReference type="ARBA" id="ARBA00023211"/>
    </source>
</evidence>
<comment type="pathway">
    <text evidence="5">Amino-acid degradation; L-histidine degradation into L-glutamate; L-glutamate from N-formimidoyl-L-glutamate (hydrolase route): step 1/1.</text>
</comment>
<protein>
    <recommendedName>
        <fullName evidence="5 6">Formimidoylglutamase</fullName>
        <ecNumber evidence="5 6">3.5.3.8</ecNumber>
    </recommendedName>
    <alternativeName>
        <fullName evidence="5">Formiminoglutamase</fullName>
    </alternativeName>
    <alternativeName>
        <fullName evidence="5">Formiminoglutamate hydrolase</fullName>
    </alternativeName>
</protein>
<feature type="binding site" evidence="5">
    <location>
        <position position="245"/>
    </location>
    <ligand>
        <name>Mn(2+)</name>
        <dbReference type="ChEBI" id="CHEBI:29035"/>
        <label>2</label>
    </ligand>
</feature>
<evidence type="ECO:0000313" key="9">
    <source>
        <dbReference type="Proteomes" id="UP001501758"/>
    </source>
</evidence>
<keyword evidence="3 5" id="KW-0369">Histidine metabolism</keyword>
<dbReference type="NCBIfam" id="TIGR01227">
    <property type="entry name" value="hutG"/>
    <property type="match status" value="1"/>
</dbReference>
<feature type="binding site" evidence="5">
    <location>
        <position position="130"/>
    </location>
    <ligand>
        <name>Mn(2+)</name>
        <dbReference type="ChEBI" id="CHEBI:29035"/>
        <label>1</label>
    </ligand>
</feature>
<comment type="cofactor">
    <cofactor evidence="5">
        <name>Mn(2+)</name>
        <dbReference type="ChEBI" id="CHEBI:29035"/>
    </cofactor>
    <text evidence="5">Binds 2 manganese ions per subunit.</text>
</comment>
<dbReference type="PRINTS" id="PR00116">
    <property type="entry name" value="ARGINASE"/>
</dbReference>
<dbReference type="PANTHER" id="PTHR11358:SF35">
    <property type="entry name" value="FORMIMIDOYLGLUTAMASE"/>
    <property type="match status" value="1"/>
</dbReference>
<dbReference type="RefSeq" id="WP_343912700.1">
    <property type="nucleotide sequence ID" value="NZ_BAAAGE010000002.1"/>
</dbReference>
<evidence type="ECO:0000256" key="6">
    <source>
        <dbReference type="NCBIfam" id="TIGR01227"/>
    </source>
</evidence>
<evidence type="ECO:0000256" key="5">
    <source>
        <dbReference type="HAMAP-Rule" id="MF_00737"/>
    </source>
</evidence>
<dbReference type="PROSITE" id="PS51409">
    <property type="entry name" value="ARGINASE_2"/>
    <property type="match status" value="1"/>
</dbReference>
<dbReference type="Pfam" id="PF00491">
    <property type="entry name" value="Arginase"/>
    <property type="match status" value="1"/>
</dbReference>
<reference evidence="8 9" key="1">
    <citation type="journal article" date="2019" name="Int. J. Syst. Evol. Microbiol.">
        <title>The Global Catalogue of Microorganisms (GCM) 10K type strain sequencing project: providing services to taxonomists for standard genome sequencing and annotation.</title>
        <authorList>
            <consortium name="The Broad Institute Genomics Platform"/>
            <consortium name="The Broad Institute Genome Sequencing Center for Infectious Disease"/>
            <person name="Wu L."/>
            <person name="Ma J."/>
        </authorList>
    </citation>
    <scope>NUCLEOTIDE SEQUENCE [LARGE SCALE GENOMIC DNA]</scope>
    <source>
        <strain evidence="8 9">JCM 15974</strain>
    </source>
</reference>
<evidence type="ECO:0000256" key="7">
    <source>
        <dbReference type="PROSITE-ProRule" id="PRU00742"/>
    </source>
</evidence>
<feature type="binding site" evidence="5">
    <location>
        <position position="159"/>
    </location>
    <ligand>
        <name>Mn(2+)</name>
        <dbReference type="ChEBI" id="CHEBI:29035"/>
        <label>1</label>
    </ligand>
</feature>
<evidence type="ECO:0000256" key="1">
    <source>
        <dbReference type="ARBA" id="ARBA00022723"/>
    </source>
</evidence>
<evidence type="ECO:0000256" key="2">
    <source>
        <dbReference type="ARBA" id="ARBA00022801"/>
    </source>
</evidence>
<dbReference type="InterPro" id="IPR005923">
    <property type="entry name" value="HutG"/>
</dbReference>
<dbReference type="Proteomes" id="UP001501758">
    <property type="component" value="Unassembled WGS sequence"/>
</dbReference>
<feature type="binding site" evidence="5">
    <location>
        <position position="157"/>
    </location>
    <ligand>
        <name>Mn(2+)</name>
        <dbReference type="ChEBI" id="CHEBI:29035"/>
        <label>2</label>
    </ligand>
</feature>
<keyword evidence="1 5" id="KW-0479">Metal-binding</keyword>
<dbReference type="PANTHER" id="PTHR11358">
    <property type="entry name" value="ARGINASE/AGMATINASE"/>
    <property type="match status" value="1"/>
</dbReference>
<proteinExistence type="inferred from homology"/>
<comment type="caution">
    <text evidence="8">The sequence shown here is derived from an EMBL/GenBank/DDBJ whole genome shotgun (WGS) entry which is preliminary data.</text>
</comment>
<dbReference type="SUPFAM" id="SSF52768">
    <property type="entry name" value="Arginase/deacetylase"/>
    <property type="match status" value="1"/>
</dbReference>
<feature type="binding site" evidence="5">
    <location>
        <position position="155"/>
    </location>
    <ligand>
        <name>Mn(2+)</name>
        <dbReference type="ChEBI" id="CHEBI:29035"/>
        <label>2</label>
    </ligand>
</feature>
<feature type="binding site" evidence="5">
    <location>
        <position position="243"/>
    </location>
    <ligand>
        <name>Mn(2+)</name>
        <dbReference type="ChEBI" id="CHEBI:29035"/>
        <label>2</label>
    </ligand>
</feature>
<dbReference type="InterPro" id="IPR006035">
    <property type="entry name" value="Ureohydrolase"/>
</dbReference>
<dbReference type="CDD" id="cd09988">
    <property type="entry name" value="Formimidoylglutamase"/>
    <property type="match status" value="1"/>
</dbReference>
<feature type="binding site" evidence="5">
    <location>
        <position position="155"/>
    </location>
    <ligand>
        <name>Mn(2+)</name>
        <dbReference type="ChEBI" id="CHEBI:29035"/>
        <label>1</label>
    </ligand>
</feature>
<evidence type="ECO:0000256" key="3">
    <source>
        <dbReference type="ARBA" id="ARBA00022808"/>
    </source>
</evidence>
<dbReference type="EMBL" id="BAAAGE010000002">
    <property type="protein sequence ID" value="GAA0722832.1"/>
    <property type="molecule type" value="Genomic_DNA"/>
</dbReference>
<dbReference type="InterPro" id="IPR023696">
    <property type="entry name" value="Ureohydrolase_dom_sf"/>
</dbReference>
<keyword evidence="9" id="KW-1185">Reference proteome</keyword>
<comment type="function">
    <text evidence="5">Catalyzes the conversion of N-formimidoyl-L-glutamate to L-glutamate and formamide.</text>
</comment>
<comment type="similarity">
    <text evidence="5 7">Belongs to the arginase family.</text>
</comment>
<organism evidence="8 9">
    <name type="scientific">Aquimarina litoralis</name>
    <dbReference type="NCBI Taxonomy" id="584605"/>
    <lineage>
        <taxon>Bacteria</taxon>
        <taxon>Pseudomonadati</taxon>
        <taxon>Bacteroidota</taxon>
        <taxon>Flavobacteriia</taxon>
        <taxon>Flavobacteriales</taxon>
        <taxon>Flavobacteriaceae</taxon>
        <taxon>Aquimarina</taxon>
    </lineage>
</organism>
<dbReference type="EC" id="3.5.3.8" evidence="5 6"/>
<keyword evidence="2 5" id="KW-0378">Hydrolase</keyword>
<dbReference type="Gene3D" id="3.40.800.10">
    <property type="entry name" value="Ureohydrolase domain"/>
    <property type="match status" value="1"/>
</dbReference>
<evidence type="ECO:0000313" key="8">
    <source>
        <dbReference type="EMBL" id="GAA0722832.1"/>
    </source>
</evidence>